<organism evidence="2 3">
    <name type="scientific">Hyaloperonospora brassicae</name>
    <name type="common">Brassica downy mildew</name>
    <name type="synonym">Peronospora brassicae</name>
    <dbReference type="NCBI Taxonomy" id="162125"/>
    <lineage>
        <taxon>Eukaryota</taxon>
        <taxon>Sar</taxon>
        <taxon>Stramenopiles</taxon>
        <taxon>Oomycota</taxon>
        <taxon>Peronosporomycetes</taxon>
        <taxon>Peronosporales</taxon>
        <taxon>Peronosporaceae</taxon>
        <taxon>Hyaloperonospora</taxon>
    </lineage>
</organism>
<evidence type="ECO:0000313" key="3">
    <source>
        <dbReference type="Proteomes" id="UP001162031"/>
    </source>
</evidence>
<dbReference type="InterPro" id="IPR029063">
    <property type="entry name" value="SAM-dependent_MTases_sf"/>
</dbReference>
<dbReference type="AlphaFoldDB" id="A0AAV0U881"/>
<dbReference type="EMBL" id="CANTFL010001099">
    <property type="protein sequence ID" value="CAI5731376.1"/>
    <property type="molecule type" value="Genomic_DNA"/>
</dbReference>
<evidence type="ECO:0000313" key="2">
    <source>
        <dbReference type="EMBL" id="CAI5731376.1"/>
    </source>
</evidence>
<feature type="compositionally biased region" description="Basic residues" evidence="1">
    <location>
        <begin position="423"/>
        <end position="436"/>
    </location>
</feature>
<evidence type="ECO:0008006" key="4">
    <source>
        <dbReference type="Google" id="ProtNLM"/>
    </source>
</evidence>
<accession>A0AAV0U881</accession>
<evidence type="ECO:0000256" key="1">
    <source>
        <dbReference type="SAM" id="MobiDB-lite"/>
    </source>
</evidence>
<sequence length="792" mass="87274">MGAPTRPSKRKAGHVGFQASEVAFIEDEMAALAAEYGLRVDRDVAEHVQQRKQHKRSRRRQRLSVASDVTRSCTVHTALQDRPLPDTASALRALHDEAAVHKQLLEHVADVLPEACALRACGVPGCSCVNGSKVIGLQSRKEEDSHWTSKHVLERAECQKCRHGVLQHEVKVREDAVDGVAARVSGTQRLLQALFQVIRFGRISAICLQSRVWTTSALDQLDAVVGHLKRQCTSGGSQNGQKSADEVQHERQLLSHLQTQLRKARQAVGTASWDVLRIALACEWDQLYFQTYYVALVLYGRACGAVPSPEVYWKDLEQFTPESALQLETFVHRELVNSSVPSRLVAALALPGLTSSASKDELGRKKLRLAQQESDNPLLAIYHARLREGVHLFYEEGVGMNGEMDAVLATSSGNDSSASTKIKSNKKKLQKKNYRRERKNGARAGINIEQNVSAALAEMPCFPLLADWRNNCRDWCCHLYAYATPTQQALDVMKKYAPIVEIGAGTGYWCSLLQRRGVDIVAYDKAPPSDANASGNVYHGHVPQYCSVGRAGPEVLGQKDMEKRSLFLCYPPPGDAMAVRSVQLFQGNVVMHVGEWQGDTGDSRFEHELQRRFVLVEEIALPNWGNSAYGLTVWRRKAKGVEHVAWKAMSCFQCGKTRTAAAAEGKRLRRCVVCKTNVYCSPACAQQDAVGHAAEHAIRLVFLEAPASSSAYDRMFESNAYYRELLAPALNDSVVAVASDWNALVNVDAATSCNSTDSSGQDGDCEDEECDLDVETDVKGSSKAAFAFNFGK</sequence>
<dbReference type="Proteomes" id="UP001162031">
    <property type="component" value="Unassembled WGS sequence"/>
</dbReference>
<dbReference type="SUPFAM" id="SSF53335">
    <property type="entry name" value="S-adenosyl-L-methionine-dependent methyltransferases"/>
    <property type="match status" value="1"/>
</dbReference>
<name>A0AAV0U881_HYABA</name>
<feature type="region of interest" description="Disordered" evidence="1">
    <location>
        <begin position="412"/>
        <end position="436"/>
    </location>
</feature>
<dbReference type="PANTHER" id="PTHR39290">
    <property type="entry name" value="C3H1-TYPE DOMAIN-CONTAINING PROTEIN-RELATED"/>
    <property type="match status" value="1"/>
</dbReference>
<comment type="caution">
    <text evidence="2">The sequence shown here is derived from an EMBL/GenBank/DDBJ whole genome shotgun (WGS) entry which is preliminary data.</text>
</comment>
<gene>
    <name evidence="2" type="ORF">HBR001_LOCUS5170</name>
</gene>
<protein>
    <recommendedName>
        <fullName evidence="4">MYND-type domain-containing protein</fullName>
    </recommendedName>
</protein>
<proteinExistence type="predicted"/>
<dbReference type="PANTHER" id="PTHR39290:SF6">
    <property type="entry name" value="S-ADENOSYL-L-METHIONINE-DEPENDENT METHYLTRANSFERASES SUPERFAMILY PROTEIN"/>
    <property type="match status" value="1"/>
</dbReference>
<keyword evidence="3" id="KW-1185">Reference proteome</keyword>
<reference evidence="2" key="1">
    <citation type="submission" date="2022-12" db="EMBL/GenBank/DDBJ databases">
        <authorList>
            <person name="Webb A."/>
        </authorList>
    </citation>
    <scope>NUCLEOTIDE SEQUENCE</scope>
    <source>
        <strain evidence="2">Hp1</strain>
    </source>
</reference>